<dbReference type="SUPFAM" id="SSF53098">
    <property type="entry name" value="Ribonuclease H-like"/>
    <property type="match status" value="1"/>
</dbReference>
<evidence type="ECO:0000313" key="7">
    <source>
        <dbReference type="EMBL" id="KAG5460247.1"/>
    </source>
</evidence>
<evidence type="ECO:0000256" key="1">
    <source>
        <dbReference type="ARBA" id="ARBA00004123"/>
    </source>
</evidence>
<comment type="similarity">
    <text evidence="2">Belongs to the SPT6 family.</text>
</comment>
<gene>
    <name evidence="7" type="ORF">BJ554DRAFT_7726</name>
</gene>
<dbReference type="Gene3D" id="2.40.50.140">
    <property type="entry name" value="Nucleic acid-binding proteins"/>
    <property type="match status" value="1"/>
</dbReference>
<proteinExistence type="inferred from homology"/>
<dbReference type="AlphaFoldDB" id="A0A8H7ZW30"/>
<dbReference type="PANTHER" id="PTHR10145:SF6">
    <property type="entry name" value="TRANSCRIPTION ELONGATION FACTOR SPT6"/>
    <property type="match status" value="1"/>
</dbReference>
<evidence type="ECO:0000256" key="2">
    <source>
        <dbReference type="ARBA" id="ARBA00009253"/>
    </source>
</evidence>
<sequence>MEPDALPRVLAMTWGSGDQQKDAVNMIFMEPDGRVKKTLKVNNLRAAEHMEEFLEFAEACKPDVIAIAGLHAVATRRLLEHTNAAVVEGRAKGSLSFNPKIIVVNDEVARLYYNSKRAVEEFRSMPPLMRYCVALARRLQSPVHEYAALGKDILHIKHHPQQNLSGPMELRTELASNKLMGRSVFMNCASFLRIRPFVQILDDTRIHPADYNLAKKIAAGALDVDPEDLDDEHMARLVLRLTKGDEAEKLDSLDLDAYADRLEKETGSRKRMLLIHIRHELRAPYKDARLAYPDPTLDETFTLVTGETDRTLRPGSMIPVVITKVRDRSASARLDNGLDGFIPIQRMSDRPVDRASDVLQVGQTIHCQIVNVDKARYLVELSCKPSEVHSGDPISMTQRDKYFDEFVEEQMMNAEGECLFCKNHFREELSPGETTFLFSVSERQSF</sequence>
<evidence type="ECO:0000256" key="3">
    <source>
        <dbReference type="ARBA" id="ARBA00022999"/>
    </source>
</evidence>
<keyword evidence="4" id="KW-0804">Transcription</keyword>
<dbReference type="InterPro" id="IPR037027">
    <property type="entry name" value="YqgF/RNaseH-like_dom_sf"/>
</dbReference>
<dbReference type="Gene3D" id="1.10.150.850">
    <property type="entry name" value="Spt6, helix-hairpin-helix domain"/>
    <property type="match status" value="1"/>
</dbReference>
<dbReference type="Pfam" id="PF14639">
    <property type="entry name" value="YqgF"/>
    <property type="match status" value="1"/>
</dbReference>
<dbReference type="GO" id="GO:0003676">
    <property type="term" value="F:nucleic acid binding"/>
    <property type="evidence" value="ECO:0007669"/>
    <property type="project" value="InterPro"/>
</dbReference>
<dbReference type="Gene3D" id="1.10.10.2740">
    <property type="entry name" value="Spt6, Death-like domain"/>
    <property type="match status" value="1"/>
</dbReference>
<dbReference type="InterPro" id="IPR003029">
    <property type="entry name" value="S1_domain"/>
</dbReference>
<dbReference type="Proteomes" id="UP000673691">
    <property type="component" value="Unassembled WGS sequence"/>
</dbReference>
<evidence type="ECO:0000313" key="8">
    <source>
        <dbReference type="Proteomes" id="UP000673691"/>
    </source>
</evidence>
<dbReference type="InterPro" id="IPR010994">
    <property type="entry name" value="RuvA_2-like"/>
</dbReference>
<keyword evidence="8" id="KW-1185">Reference proteome</keyword>
<dbReference type="SUPFAM" id="SSF47781">
    <property type="entry name" value="RuvA domain 2-like"/>
    <property type="match status" value="1"/>
</dbReference>
<dbReference type="GO" id="GO:0031491">
    <property type="term" value="F:nucleosome binding"/>
    <property type="evidence" value="ECO:0007669"/>
    <property type="project" value="TreeGrafter"/>
</dbReference>
<dbReference type="InterPro" id="IPR012337">
    <property type="entry name" value="RNaseH-like_sf"/>
</dbReference>
<dbReference type="InterPro" id="IPR042066">
    <property type="entry name" value="Spt6_death-like"/>
</dbReference>
<dbReference type="GO" id="GO:0140673">
    <property type="term" value="P:transcription elongation-coupled chromatin remodeling"/>
    <property type="evidence" value="ECO:0007669"/>
    <property type="project" value="InterPro"/>
</dbReference>
<dbReference type="InterPro" id="IPR049540">
    <property type="entry name" value="Spt6-like_S1"/>
</dbReference>
<dbReference type="InterPro" id="IPR017072">
    <property type="entry name" value="TF_Spt6"/>
</dbReference>
<dbReference type="GO" id="GO:0034728">
    <property type="term" value="P:nucleosome organization"/>
    <property type="evidence" value="ECO:0007669"/>
    <property type="project" value="TreeGrafter"/>
</dbReference>
<comment type="caution">
    <text evidence="7">The sequence shown here is derived from an EMBL/GenBank/DDBJ whole genome shotgun (WGS) entry which is preliminary data.</text>
</comment>
<dbReference type="SUPFAM" id="SSF50249">
    <property type="entry name" value="Nucleic acid-binding proteins"/>
    <property type="match status" value="1"/>
</dbReference>
<dbReference type="Pfam" id="PF21710">
    <property type="entry name" value="Spt6_S1"/>
    <property type="match status" value="1"/>
</dbReference>
<organism evidence="7 8">
    <name type="scientific">Olpidium bornovanus</name>
    <dbReference type="NCBI Taxonomy" id="278681"/>
    <lineage>
        <taxon>Eukaryota</taxon>
        <taxon>Fungi</taxon>
        <taxon>Fungi incertae sedis</taxon>
        <taxon>Olpidiomycota</taxon>
        <taxon>Olpidiomycotina</taxon>
        <taxon>Olpidiomycetes</taxon>
        <taxon>Olpidiales</taxon>
        <taxon>Olpidiaceae</taxon>
        <taxon>Olpidium</taxon>
    </lineage>
</organism>
<dbReference type="EMBL" id="JAEFCI010005514">
    <property type="protein sequence ID" value="KAG5460247.1"/>
    <property type="molecule type" value="Genomic_DNA"/>
</dbReference>
<name>A0A8H7ZW30_9FUNG</name>
<keyword evidence="3" id="KW-0727">SH2 domain</keyword>
<evidence type="ECO:0000259" key="6">
    <source>
        <dbReference type="PROSITE" id="PS50126"/>
    </source>
</evidence>
<dbReference type="GO" id="GO:0042393">
    <property type="term" value="F:histone binding"/>
    <property type="evidence" value="ECO:0007669"/>
    <property type="project" value="TreeGrafter"/>
</dbReference>
<dbReference type="InterPro" id="IPR012340">
    <property type="entry name" value="NA-bd_OB-fold"/>
</dbReference>
<evidence type="ECO:0000256" key="4">
    <source>
        <dbReference type="ARBA" id="ARBA00023163"/>
    </source>
</evidence>
<dbReference type="SMART" id="SM00316">
    <property type="entry name" value="S1"/>
    <property type="match status" value="1"/>
</dbReference>
<evidence type="ECO:0000256" key="5">
    <source>
        <dbReference type="ARBA" id="ARBA00023242"/>
    </source>
</evidence>
<protein>
    <submittedName>
        <fullName evidence="7">Holliday-junction resolvase-like of SPT6-domain-containing protein</fullName>
    </submittedName>
</protein>
<keyword evidence="5" id="KW-0539">Nucleus</keyword>
<accession>A0A8H7ZW30</accession>
<dbReference type="FunFam" id="1.10.10.2740:FF:000002">
    <property type="entry name" value="Transcription elongation factor Spt6"/>
    <property type="match status" value="1"/>
</dbReference>
<reference evidence="7 8" key="1">
    <citation type="journal article" name="Sci. Rep.">
        <title>Genome-scale phylogenetic analyses confirm Olpidium as the closest living zoosporic fungus to the non-flagellated, terrestrial fungi.</title>
        <authorList>
            <person name="Chang Y."/>
            <person name="Rochon D."/>
            <person name="Sekimoto S."/>
            <person name="Wang Y."/>
            <person name="Chovatia M."/>
            <person name="Sandor L."/>
            <person name="Salamov A."/>
            <person name="Grigoriev I.V."/>
            <person name="Stajich J.E."/>
            <person name="Spatafora J.W."/>
        </authorList>
    </citation>
    <scope>NUCLEOTIDE SEQUENCE [LARGE SCALE GENOMIC DNA]</scope>
    <source>
        <strain evidence="7">S191</strain>
    </source>
</reference>
<feature type="domain" description="S1 motif" evidence="6">
    <location>
        <begin position="315"/>
        <end position="384"/>
    </location>
</feature>
<dbReference type="PROSITE" id="PS50126">
    <property type="entry name" value="S1"/>
    <property type="match status" value="1"/>
</dbReference>
<dbReference type="PANTHER" id="PTHR10145">
    <property type="entry name" value="TRANSCRIPTION ELONGATION FACTOR SPT6"/>
    <property type="match status" value="1"/>
</dbReference>
<dbReference type="GO" id="GO:0008023">
    <property type="term" value="C:transcription elongation factor complex"/>
    <property type="evidence" value="ECO:0007669"/>
    <property type="project" value="TreeGrafter"/>
</dbReference>
<dbReference type="OrthoDB" id="995477at2759"/>
<comment type="subcellular location">
    <subcellularLocation>
        <location evidence="1">Nucleus</location>
    </subcellularLocation>
</comment>
<dbReference type="InterPro" id="IPR028231">
    <property type="entry name" value="Spt6_YqgF"/>
</dbReference>
<dbReference type="Gene3D" id="3.30.420.140">
    <property type="entry name" value="YqgF/RNase H-like domain"/>
    <property type="match status" value="1"/>
</dbReference>